<accession>A0A410N6S6</accession>
<reference evidence="2" key="1">
    <citation type="journal article" date="2019" name="Environ. Microbiol.">
        <title>Novel haloarchaeal viruses from Lake Retba infecting Haloferax and Halorubrum species.</title>
        <authorList>
            <person name="Mizuno C.M."/>
            <person name="Prajapati B."/>
            <person name="Lucas-Staat S."/>
            <person name="Sime-Ngando T."/>
            <person name="Forterre P."/>
            <person name="Bamford D.H."/>
            <person name="Prangishvili D."/>
            <person name="Krupovic M."/>
            <person name="Oksanen H.M."/>
        </authorList>
    </citation>
    <scope>NUCLEOTIDE SEQUENCE</scope>
</reference>
<dbReference type="EMBL" id="MG550111">
    <property type="protein sequence ID" value="QAS68833.1"/>
    <property type="molecule type" value="Genomic_DNA"/>
</dbReference>
<organism evidence="2">
    <name type="scientific">Halorubrum pleomorphic virus 10</name>
    <dbReference type="NCBI Taxonomy" id="2507576"/>
    <lineage>
        <taxon>Viruses</taxon>
        <taxon>Monodnaviria</taxon>
        <taxon>Trapavirae</taxon>
        <taxon>Saleviricota</taxon>
        <taxon>Huolimaviricetes</taxon>
        <taxon>Haloruvirales</taxon>
        <taxon>Pleolipoviridae</taxon>
        <taxon>Betapleolipovirus</taxon>
        <taxon>Betapleolipovirus senegalense</taxon>
        <taxon>Betapleolipovirus HRPV10</taxon>
    </lineage>
</organism>
<evidence type="ECO:0000313" key="3">
    <source>
        <dbReference type="Proteomes" id="UP000290575"/>
    </source>
</evidence>
<name>A0A410N6S6_9VIRU</name>
<feature type="region of interest" description="Disordered" evidence="1">
    <location>
        <begin position="1"/>
        <end position="22"/>
    </location>
</feature>
<proteinExistence type="predicted"/>
<evidence type="ECO:0000256" key="1">
    <source>
        <dbReference type="SAM" id="MobiDB-lite"/>
    </source>
</evidence>
<gene>
    <name evidence="2" type="ORF">HRPV10-gp13</name>
</gene>
<dbReference type="Proteomes" id="UP000290575">
    <property type="component" value="Segment"/>
</dbReference>
<protein>
    <submittedName>
        <fullName evidence="2">ORF12</fullName>
    </submittedName>
</protein>
<keyword evidence="3" id="KW-1185">Reference proteome</keyword>
<sequence>MRVDMPQNGHTKPYNPADIDMANHETEKISMTVTVNSKKWLAETYPDAQSTQEAIRMAISDARQHHIGLRSIREDEDGRLVLDTDD</sequence>
<evidence type="ECO:0000313" key="2">
    <source>
        <dbReference type="EMBL" id="QAS68833.1"/>
    </source>
</evidence>